<gene>
    <name evidence="2" type="ORF">FWK35_00024051</name>
</gene>
<dbReference type="EMBL" id="VUJU01006116">
    <property type="protein sequence ID" value="KAF0749390.1"/>
    <property type="molecule type" value="Genomic_DNA"/>
</dbReference>
<feature type="compositionally biased region" description="Polar residues" evidence="1">
    <location>
        <begin position="160"/>
        <end position="169"/>
    </location>
</feature>
<organism evidence="2 3">
    <name type="scientific">Aphis craccivora</name>
    <name type="common">Cowpea aphid</name>
    <dbReference type="NCBI Taxonomy" id="307492"/>
    <lineage>
        <taxon>Eukaryota</taxon>
        <taxon>Metazoa</taxon>
        <taxon>Ecdysozoa</taxon>
        <taxon>Arthropoda</taxon>
        <taxon>Hexapoda</taxon>
        <taxon>Insecta</taxon>
        <taxon>Pterygota</taxon>
        <taxon>Neoptera</taxon>
        <taxon>Paraneoptera</taxon>
        <taxon>Hemiptera</taxon>
        <taxon>Sternorrhyncha</taxon>
        <taxon>Aphidomorpha</taxon>
        <taxon>Aphidoidea</taxon>
        <taxon>Aphididae</taxon>
        <taxon>Aphidini</taxon>
        <taxon>Aphis</taxon>
        <taxon>Aphis</taxon>
    </lineage>
</organism>
<dbReference type="AlphaFoldDB" id="A0A6G0Y516"/>
<comment type="caution">
    <text evidence="2">The sequence shown here is derived from an EMBL/GenBank/DDBJ whole genome shotgun (WGS) entry which is preliminary data.</text>
</comment>
<evidence type="ECO:0000256" key="1">
    <source>
        <dbReference type="SAM" id="MobiDB-lite"/>
    </source>
</evidence>
<evidence type="ECO:0000313" key="2">
    <source>
        <dbReference type="EMBL" id="KAF0749390.1"/>
    </source>
</evidence>
<accession>A0A6G0Y516</accession>
<sequence length="255" mass="28022">MNLSSPGGNMFAPREKSSALLKAYDCIGRIYVLCKARVRPVRSQGTPVAIMYSYKLLKTNILDDPPSVPCSVPNSAGTRLAGTAGLSQNTGPDESDWRRDAPWRPARRLRRARRSVTEHETGRIAYGPTTTERCGRGFKSSSSQFRVQPALSPPFDRAQSPITDVSMSGSCGGRHQTINTSVEHKIEGPVIDPVWCNNHRWELPIRDNLKLLITTAEADGLVTGWRVTGTSRRPGRPLTQPTMGAGGLTRNRQRS</sequence>
<feature type="region of interest" description="Disordered" evidence="1">
    <location>
        <begin position="226"/>
        <end position="255"/>
    </location>
</feature>
<feature type="region of interest" description="Disordered" evidence="1">
    <location>
        <begin position="127"/>
        <end position="171"/>
    </location>
</feature>
<feature type="region of interest" description="Disordered" evidence="1">
    <location>
        <begin position="79"/>
        <end position="100"/>
    </location>
</feature>
<proteinExistence type="predicted"/>
<dbReference type="Proteomes" id="UP000478052">
    <property type="component" value="Unassembled WGS sequence"/>
</dbReference>
<name>A0A6G0Y516_APHCR</name>
<protein>
    <submittedName>
        <fullName evidence="2">Uncharacterized protein</fullName>
    </submittedName>
</protein>
<keyword evidence="3" id="KW-1185">Reference proteome</keyword>
<evidence type="ECO:0000313" key="3">
    <source>
        <dbReference type="Proteomes" id="UP000478052"/>
    </source>
</evidence>
<reference evidence="2 3" key="1">
    <citation type="submission" date="2019-08" db="EMBL/GenBank/DDBJ databases">
        <title>Whole genome of Aphis craccivora.</title>
        <authorList>
            <person name="Voronova N.V."/>
            <person name="Shulinski R.S."/>
            <person name="Bandarenka Y.V."/>
            <person name="Zhorov D.G."/>
            <person name="Warner D."/>
        </authorList>
    </citation>
    <scope>NUCLEOTIDE SEQUENCE [LARGE SCALE GENOMIC DNA]</scope>
    <source>
        <strain evidence="2">180601</strain>
        <tissue evidence="2">Whole Body</tissue>
    </source>
</reference>